<feature type="transmembrane region" description="Helical" evidence="8">
    <location>
        <begin position="12"/>
        <end position="35"/>
    </location>
</feature>
<name>A0A9D2IVL4_9FIRM</name>
<evidence type="ECO:0000256" key="6">
    <source>
        <dbReference type="ARBA" id="ARBA00023065"/>
    </source>
</evidence>
<dbReference type="GO" id="GO:0008324">
    <property type="term" value="F:monoatomic cation transmembrane transporter activity"/>
    <property type="evidence" value="ECO:0007669"/>
    <property type="project" value="InterPro"/>
</dbReference>
<evidence type="ECO:0000256" key="3">
    <source>
        <dbReference type="ARBA" id="ARBA00022475"/>
    </source>
</evidence>
<feature type="transmembrane region" description="Helical" evidence="8">
    <location>
        <begin position="411"/>
        <end position="431"/>
    </location>
</feature>
<evidence type="ECO:0000313" key="9">
    <source>
        <dbReference type="EMBL" id="HIZ24764.1"/>
    </source>
</evidence>
<dbReference type="GO" id="GO:0030001">
    <property type="term" value="P:metal ion transport"/>
    <property type="evidence" value="ECO:0007669"/>
    <property type="project" value="UniProtKB-ARBA"/>
</dbReference>
<accession>A0A9D2IVL4</accession>
<feature type="transmembrane region" description="Helical" evidence="8">
    <location>
        <begin position="296"/>
        <end position="328"/>
    </location>
</feature>
<reference evidence="9" key="1">
    <citation type="journal article" date="2021" name="PeerJ">
        <title>Extensive microbial diversity within the chicken gut microbiome revealed by metagenomics and culture.</title>
        <authorList>
            <person name="Gilroy R."/>
            <person name="Ravi A."/>
            <person name="Getino M."/>
            <person name="Pursley I."/>
            <person name="Horton D.L."/>
            <person name="Alikhan N.F."/>
            <person name="Baker D."/>
            <person name="Gharbi K."/>
            <person name="Hall N."/>
            <person name="Watson M."/>
            <person name="Adriaenssens E.M."/>
            <person name="Foster-Nyarko E."/>
            <person name="Jarju S."/>
            <person name="Secka A."/>
            <person name="Antonio M."/>
            <person name="Oren A."/>
            <person name="Chaudhuri R.R."/>
            <person name="La Ragione R."/>
            <person name="Hildebrand F."/>
            <person name="Pallen M.J."/>
        </authorList>
    </citation>
    <scope>NUCLEOTIDE SEQUENCE</scope>
    <source>
        <strain evidence="9">CHK33-5263</strain>
    </source>
</reference>
<sequence>MKFKIKRRMSVWRYLALGYALLIFIGSLLLMLPFAKQSWEWGTFLDYVDGLFVATSATCVTGLTPVVTAEHWTTFGHVVIICLIQIGGLGFTTLVSILFMAIRGKGLGLYERTAMIQSVGGSRLTGVRTLVKRILLGTFLFEFVGALLLMIRFIPDFGPVGIWYGVFHSISAFCNAGFDIIGPVSLVDYARDPLVSIVICALIIIGGLGFCVWGDVVDCKGNPKKFSFYTRMALIGTAILLIVGTALFMVFEWNNDNYAGYNFGDKLLCSFFNATTARTAGYFTTPPEDLSNSGTLLMIILMFIGACSGSTGGGVKVSTFTVIMMGMLSVMRGKKDITIGKRRIDQSVLSQALAIFVAYLVLTITATLLINAIEPDVNAPFAAVMFETVSAIGTVGLTQALTSHLSAVSEFILILLMYLGRVGILTFAFALKRQKTSEAAVRRPLDNVFIG</sequence>
<keyword evidence="3" id="KW-1003">Cell membrane</keyword>
<evidence type="ECO:0000313" key="10">
    <source>
        <dbReference type="Proteomes" id="UP000824044"/>
    </source>
</evidence>
<keyword evidence="7 8" id="KW-0472">Membrane</keyword>
<protein>
    <submittedName>
        <fullName evidence="9">Trk family potassium uptake protein</fullName>
    </submittedName>
</protein>
<dbReference type="GO" id="GO:0005886">
    <property type="term" value="C:plasma membrane"/>
    <property type="evidence" value="ECO:0007669"/>
    <property type="project" value="UniProtKB-SubCell"/>
</dbReference>
<dbReference type="Pfam" id="PF02386">
    <property type="entry name" value="TrkH"/>
    <property type="match status" value="1"/>
</dbReference>
<dbReference type="PANTHER" id="PTHR32024:SF1">
    <property type="entry name" value="KTR SYSTEM POTASSIUM UPTAKE PROTEIN B"/>
    <property type="match status" value="1"/>
</dbReference>
<reference evidence="9" key="2">
    <citation type="submission" date="2021-04" db="EMBL/GenBank/DDBJ databases">
        <authorList>
            <person name="Gilroy R."/>
        </authorList>
    </citation>
    <scope>NUCLEOTIDE SEQUENCE</scope>
    <source>
        <strain evidence="9">CHK33-5263</strain>
    </source>
</reference>
<dbReference type="PANTHER" id="PTHR32024">
    <property type="entry name" value="TRK SYSTEM POTASSIUM UPTAKE PROTEIN TRKG-RELATED"/>
    <property type="match status" value="1"/>
</dbReference>
<dbReference type="InterPro" id="IPR003445">
    <property type="entry name" value="Cat_transpt"/>
</dbReference>
<feature type="transmembrane region" description="Helical" evidence="8">
    <location>
        <begin position="228"/>
        <end position="251"/>
    </location>
</feature>
<feature type="transmembrane region" description="Helical" evidence="8">
    <location>
        <begin position="134"/>
        <end position="154"/>
    </location>
</feature>
<evidence type="ECO:0000256" key="2">
    <source>
        <dbReference type="ARBA" id="ARBA00022448"/>
    </source>
</evidence>
<organism evidence="9 10">
    <name type="scientific">Candidatus Gallimonas intestinigallinarum</name>
    <dbReference type="NCBI Taxonomy" id="2838604"/>
    <lineage>
        <taxon>Bacteria</taxon>
        <taxon>Bacillati</taxon>
        <taxon>Bacillota</taxon>
        <taxon>Clostridia</taxon>
        <taxon>Candidatus Gallimonas</taxon>
    </lineage>
</organism>
<proteinExistence type="predicted"/>
<feature type="transmembrane region" description="Helical" evidence="8">
    <location>
        <begin position="161"/>
        <end position="182"/>
    </location>
</feature>
<keyword evidence="6" id="KW-0406">Ion transport</keyword>
<feature type="transmembrane region" description="Helical" evidence="8">
    <location>
        <begin position="78"/>
        <end position="102"/>
    </location>
</feature>
<dbReference type="Proteomes" id="UP000824044">
    <property type="component" value="Unassembled WGS sequence"/>
</dbReference>
<evidence type="ECO:0000256" key="1">
    <source>
        <dbReference type="ARBA" id="ARBA00004651"/>
    </source>
</evidence>
<comment type="subcellular location">
    <subcellularLocation>
        <location evidence="1">Cell membrane</location>
        <topology evidence="1">Multi-pass membrane protein</topology>
    </subcellularLocation>
</comment>
<feature type="transmembrane region" description="Helical" evidence="8">
    <location>
        <begin position="194"/>
        <end position="216"/>
    </location>
</feature>
<evidence type="ECO:0000256" key="5">
    <source>
        <dbReference type="ARBA" id="ARBA00022989"/>
    </source>
</evidence>
<dbReference type="AlphaFoldDB" id="A0A9D2IVL4"/>
<dbReference type="EMBL" id="DXBS01000090">
    <property type="protein sequence ID" value="HIZ24764.1"/>
    <property type="molecule type" value="Genomic_DNA"/>
</dbReference>
<keyword evidence="4 8" id="KW-0812">Transmembrane</keyword>
<evidence type="ECO:0000256" key="7">
    <source>
        <dbReference type="ARBA" id="ARBA00023136"/>
    </source>
</evidence>
<evidence type="ECO:0000256" key="4">
    <source>
        <dbReference type="ARBA" id="ARBA00022692"/>
    </source>
</evidence>
<gene>
    <name evidence="9" type="ORF">H9812_04740</name>
</gene>
<evidence type="ECO:0000256" key="8">
    <source>
        <dbReference type="SAM" id="Phobius"/>
    </source>
</evidence>
<feature type="transmembrane region" description="Helical" evidence="8">
    <location>
        <begin position="348"/>
        <end position="370"/>
    </location>
</feature>
<keyword evidence="5 8" id="KW-1133">Transmembrane helix</keyword>
<feature type="transmembrane region" description="Helical" evidence="8">
    <location>
        <begin position="47"/>
        <end position="66"/>
    </location>
</feature>
<comment type="caution">
    <text evidence="9">The sequence shown here is derived from an EMBL/GenBank/DDBJ whole genome shotgun (WGS) entry which is preliminary data.</text>
</comment>
<keyword evidence="2" id="KW-0813">Transport</keyword>